<organism evidence="1 2">
    <name type="scientific">Globisporangium ultimum (strain ATCC 200006 / CBS 805.95 / DAOM BR144)</name>
    <name type="common">Pythium ultimum</name>
    <dbReference type="NCBI Taxonomy" id="431595"/>
    <lineage>
        <taxon>Eukaryota</taxon>
        <taxon>Sar</taxon>
        <taxon>Stramenopiles</taxon>
        <taxon>Oomycota</taxon>
        <taxon>Peronosporomycetes</taxon>
        <taxon>Pythiales</taxon>
        <taxon>Pythiaceae</taxon>
        <taxon>Globisporangium</taxon>
    </lineage>
</organism>
<protein>
    <submittedName>
        <fullName evidence="1">Uncharacterized protein</fullName>
    </submittedName>
</protein>
<proteinExistence type="predicted"/>
<evidence type="ECO:0000313" key="1">
    <source>
        <dbReference type="EnsemblProtists" id="PYU1_T007158"/>
    </source>
</evidence>
<evidence type="ECO:0000313" key="2">
    <source>
        <dbReference type="Proteomes" id="UP000019132"/>
    </source>
</evidence>
<dbReference type="EMBL" id="GL376560">
    <property type="status" value="NOT_ANNOTATED_CDS"/>
    <property type="molecule type" value="Genomic_DNA"/>
</dbReference>
<reference evidence="2" key="1">
    <citation type="journal article" date="2010" name="Genome Biol.">
        <title>Genome sequence of the necrotrophic plant pathogen Pythium ultimum reveals original pathogenicity mechanisms and effector repertoire.</title>
        <authorList>
            <person name="Levesque C.A."/>
            <person name="Brouwer H."/>
            <person name="Cano L."/>
            <person name="Hamilton J.P."/>
            <person name="Holt C."/>
            <person name="Huitema E."/>
            <person name="Raffaele S."/>
            <person name="Robideau G.P."/>
            <person name="Thines M."/>
            <person name="Win J."/>
            <person name="Zerillo M.M."/>
            <person name="Beakes G.W."/>
            <person name="Boore J.L."/>
            <person name="Busam D."/>
            <person name="Dumas B."/>
            <person name="Ferriera S."/>
            <person name="Fuerstenberg S.I."/>
            <person name="Gachon C.M."/>
            <person name="Gaulin E."/>
            <person name="Govers F."/>
            <person name="Grenville-Briggs L."/>
            <person name="Horner N."/>
            <person name="Hostetler J."/>
            <person name="Jiang R.H."/>
            <person name="Johnson J."/>
            <person name="Krajaejun T."/>
            <person name="Lin H."/>
            <person name="Meijer H.J."/>
            <person name="Moore B."/>
            <person name="Morris P."/>
            <person name="Phuntmart V."/>
            <person name="Puiu D."/>
            <person name="Shetty J."/>
            <person name="Stajich J.E."/>
            <person name="Tripathy S."/>
            <person name="Wawra S."/>
            <person name="van West P."/>
            <person name="Whitty B.R."/>
            <person name="Coutinho P.M."/>
            <person name="Henrissat B."/>
            <person name="Martin F."/>
            <person name="Thomas P.D."/>
            <person name="Tyler B.M."/>
            <person name="De Vries R.P."/>
            <person name="Kamoun S."/>
            <person name="Yandell M."/>
            <person name="Tisserat N."/>
            <person name="Buell C.R."/>
        </authorList>
    </citation>
    <scope>NUCLEOTIDE SEQUENCE</scope>
    <source>
        <strain evidence="2">DAOM:BR144</strain>
    </source>
</reference>
<dbReference type="InParanoid" id="K3WQB6"/>
<dbReference type="EnsemblProtists" id="PYU1_T007158">
    <property type="protein sequence ID" value="PYU1_T007158"/>
    <property type="gene ID" value="PYU1_G007143"/>
</dbReference>
<dbReference type="Proteomes" id="UP000019132">
    <property type="component" value="Unassembled WGS sequence"/>
</dbReference>
<dbReference type="VEuPathDB" id="FungiDB:PYU1_G007143"/>
<dbReference type="HOGENOM" id="CLU_1614128_0_0_1"/>
<dbReference type="AlphaFoldDB" id="K3WQB6"/>
<keyword evidence="2" id="KW-1185">Reference proteome</keyword>
<accession>K3WQB6</accession>
<reference evidence="1" key="3">
    <citation type="submission" date="2015-02" db="UniProtKB">
        <authorList>
            <consortium name="EnsemblProtists"/>
        </authorList>
    </citation>
    <scope>IDENTIFICATION</scope>
    <source>
        <strain evidence="1">DAOM BR144</strain>
    </source>
</reference>
<name>K3WQB6_GLOUD</name>
<reference evidence="2" key="2">
    <citation type="submission" date="2010-04" db="EMBL/GenBank/DDBJ databases">
        <authorList>
            <person name="Buell R."/>
            <person name="Hamilton J."/>
            <person name="Hostetler J."/>
        </authorList>
    </citation>
    <scope>NUCLEOTIDE SEQUENCE [LARGE SCALE GENOMIC DNA]</scope>
    <source>
        <strain evidence="2">DAOM:BR144</strain>
    </source>
</reference>
<sequence length="165" mass="18180">MKLVVPDALLRDNRLTRYSYLVATLAAVLLLRRAKDSSIPRENMIGVAASLVPTELSHKVLLLNAFAIYYVHKAKVPVLSGWSGSIGGLLHALALVKLSSMYATNVKARLAIRAAMQEQTDIPIAKLRRIGAMTLRRQLLSRHATNSAIRRRVWPTNVGTMPTVS</sequence>